<keyword evidence="2" id="KW-1185">Reference proteome</keyword>
<feature type="region of interest" description="Disordered" evidence="1">
    <location>
        <begin position="114"/>
        <end position="135"/>
    </location>
</feature>
<dbReference type="InParanoid" id="A0A6I9S1N7"/>
<dbReference type="AlphaFoldDB" id="A0A6I9S1N7"/>
<evidence type="ECO:0000313" key="2">
    <source>
        <dbReference type="Proteomes" id="UP000504607"/>
    </source>
</evidence>
<sequence>MGNCAPSKSNSVERRDRRPAAAVGTVTAKVIRLDGSLEEYNGAVRAGLVAAKSPGCYLCAGEAMEVGAHPPGVAEAEELQPGQLYFLLPISSSRHPLSLPDLCLLAIKASAAQRRHPEEAPAAPPPSSPPGDIQK</sequence>
<dbReference type="Proteomes" id="UP000504607">
    <property type="component" value="Chromosome 12"/>
</dbReference>
<dbReference type="InterPro" id="IPR025322">
    <property type="entry name" value="PADRE_dom"/>
</dbReference>
<feature type="region of interest" description="Disordered" evidence="1">
    <location>
        <begin position="1"/>
        <end position="20"/>
    </location>
</feature>
<gene>
    <name evidence="3" type="primary">LOC105055516</name>
</gene>
<dbReference type="Pfam" id="PF14009">
    <property type="entry name" value="PADRE"/>
    <property type="match status" value="1"/>
</dbReference>
<dbReference type="GeneID" id="105055516"/>
<feature type="compositionally biased region" description="Polar residues" evidence="1">
    <location>
        <begin position="1"/>
        <end position="10"/>
    </location>
</feature>
<accession>A0A6I9S1N7</accession>
<reference evidence="3" key="1">
    <citation type="submission" date="2025-08" db="UniProtKB">
        <authorList>
            <consortium name="RefSeq"/>
        </authorList>
    </citation>
    <scope>IDENTIFICATION</scope>
</reference>
<dbReference type="RefSeq" id="XP_010935659.1">
    <property type="nucleotide sequence ID" value="XM_010937357.2"/>
</dbReference>
<name>A0A6I9S1N7_ELAGV</name>
<dbReference type="KEGG" id="egu:105055516"/>
<evidence type="ECO:0000313" key="3">
    <source>
        <dbReference type="RefSeq" id="XP_010935659.1"/>
    </source>
</evidence>
<protein>
    <submittedName>
        <fullName evidence="3">Uncharacterized protein LOC105055516</fullName>
    </submittedName>
</protein>
<organism evidence="2 3">
    <name type="scientific">Elaeis guineensis var. tenera</name>
    <name type="common">Oil palm</name>
    <dbReference type="NCBI Taxonomy" id="51953"/>
    <lineage>
        <taxon>Eukaryota</taxon>
        <taxon>Viridiplantae</taxon>
        <taxon>Streptophyta</taxon>
        <taxon>Embryophyta</taxon>
        <taxon>Tracheophyta</taxon>
        <taxon>Spermatophyta</taxon>
        <taxon>Magnoliopsida</taxon>
        <taxon>Liliopsida</taxon>
        <taxon>Arecaceae</taxon>
        <taxon>Arecoideae</taxon>
        <taxon>Cocoseae</taxon>
        <taxon>Elaeidinae</taxon>
        <taxon>Elaeis</taxon>
    </lineage>
</organism>
<dbReference type="OrthoDB" id="1919386at2759"/>
<evidence type="ECO:0000256" key="1">
    <source>
        <dbReference type="SAM" id="MobiDB-lite"/>
    </source>
</evidence>
<proteinExistence type="predicted"/>
<dbReference type="PANTHER" id="PTHR33052">
    <property type="entry name" value="DUF4228 DOMAIN PROTEIN-RELATED"/>
    <property type="match status" value="1"/>
</dbReference>